<protein>
    <recommendedName>
        <fullName evidence="1">N-acetyltransferase domain-containing protein</fullName>
    </recommendedName>
</protein>
<reference evidence="2" key="1">
    <citation type="journal article" date="2014" name="Int. J. Syst. Evol. Microbiol.">
        <title>Complete genome sequence of Corynebacterium casei LMG S-19264T (=DSM 44701T), isolated from a smear-ripened cheese.</title>
        <authorList>
            <consortium name="US DOE Joint Genome Institute (JGI-PGF)"/>
            <person name="Walter F."/>
            <person name="Albersmeier A."/>
            <person name="Kalinowski J."/>
            <person name="Ruckert C."/>
        </authorList>
    </citation>
    <scope>NUCLEOTIDE SEQUENCE</scope>
    <source>
        <strain evidence="2">CGMCC 1.15178</strain>
    </source>
</reference>
<comment type="caution">
    <text evidence="2">The sequence shown here is derived from an EMBL/GenBank/DDBJ whole genome shotgun (WGS) entry which is preliminary data.</text>
</comment>
<dbReference type="AlphaFoldDB" id="A0A917DVF6"/>
<evidence type="ECO:0000313" key="3">
    <source>
        <dbReference type="Proteomes" id="UP000612456"/>
    </source>
</evidence>
<dbReference type="GO" id="GO:0016747">
    <property type="term" value="F:acyltransferase activity, transferring groups other than amino-acyl groups"/>
    <property type="evidence" value="ECO:0007669"/>
    <property type="project" value="InterPro"/>
</dbReference>
<dbReference type="RefSeq" id="WP_188993196.1">
    <property type="nucleotide sequence ID" value="NZ_BMHP01000002.1"/>
</dbReference>
<evidence type="ECO:0000259" key="1">
    <source>
        <dbReference type="PROSITE" id="PS51186"/>
    </source>
</evidence>
<keyword evidence="3" id="KW-1185">Reference proteome</keyword>
<accession>A0A917DVF6</accession>
<sequence length="171" mass="18414">MQIRRLSPEEWIRMKGTIITFALRYGAQRLSAAGLHKLRHLSPEALGLPVSQLEPWIASGAPITAAAPLEDNWSDKEPAAVVIALEGGKLAAFAFAADAGKQACLVVVHPRERGKRLGSKLMNELHRYFGSLVCSVAADNTASMKMCFHAGMKAAGLFTGPTGKPTLRFEC</sequence>
<gene>
    <name evidence="2" type="ORF">GCM10010911_35170</name>
</gene>
<dbReference type="SUPFAM" id="SSF55729">
    <property type="entry name" value="Acyl-CoA N-acyltransferases (Nat)"/>
    <property type="match status" value="1"/>
</dbReference>
<evidence type="ECO:0000313" key="2">
    <source>
        <dbReference type="EMBL" id="GGD74229.1"/>
    </source>
</evidence>
<dbReference type="EMBL" id="BMHP01000002">
    <property type="protein sequence ID" value="GGD74229.1"/>
    <property type="molecule type" value="Genomic_DNA"/>
</dbReference>
<organism evidence="2 3">
    <name type="scientific">Paenibacillus nasutitermitis</name>
    <dbReference type="NCBI Taxonomy" id="1652958"/>
    <lineage>
        <taxon>Bacteria</taxon>
        <taxon>Bacillati</taxon>
        <taxon>Bacillota</taxon>
        <taxon>Bacilli</taxon>
        <taxon>Bacillales</taxon>
        <taxon>Paenibacillaceae</taxon>
        <taxon>Paenibacillus</taxon>
    </lineage>
</organism>
<dbReference type="Gene3D" id="3.40.630.30">
    <property type="match status" value="1"/>
</dbReference>
<dbReference type="InterPro" id="IPR016181">
    <property type="entry name" value="Acyl_CoA_acyltransferase"/>
</dbReference>
<proteinExistence type="predicted"/>
<dbReference type="Pfam" id="PF00583">
    <property type="entry name" value="Acetyltransf_1"/>
    <property type="match status" value="1"/>
</dbReference>
<dbReference type="InterPro" id="IPR000182">
    <property type="entry name" value="GNAT_dom"/>
</dbReference>
<dbReference type="PROSITE" id="PS51186">
    <property type="entry name" value="GNAT"/>
    <property type="match status" value="1"/>
</dbReference>
<name>A0A917DVF6_9BACL</name>
<dbReference type="Proteomes" id="UP000612456">
    <property type="component" value="Unassembled WGS sequence"/>
</dbReference>
<feature type="domain" description="N-acetyltransferase" evidence="1">
    <location>
        <begin position="36"/>
        <end position="171"/>
    </location>
</feature>
<reference evidence="2" key="2">
    <citation type="submission" date="2020-09" db="EMBL/GenBank/DDBJ databases">
        <authorList>
            <person name="Sun Q."/>
            <person name="Zhou Y."/>
        </authorList>
    </citation>
    <scope>NUCLEOTIDE SEQUENCE</scope>
    <source>
        <strain evidence="2">CGMCC 1.15178</strain>
    </source>
</reference>